<dbReference type="EMBL" id="JAAIVB010000034">
    <property type="protein sequence ID" value="NEX61165.1"/>
    <property type="molecule type" value="Genomic_DNA"/>
</dbReference>
<dbReference type="Proteomes" id="UP000482155">
    <property type="component" value="Unassembled WGS sequence"/>
</dbReference>
<dbReference type="RefSeq" id="WP_163962100.1">
    <property type="nucleotide sequence ID" value="NZ_JAAIVB010000034.1"/>
</dbReference>
<comment type="caution">
    <text evidence="1">The sequence shown here is derived from an EMBL/GenBank/DDBJ whole genome shotgun (WGS) entry which is preliminary data.</text>
</comment>
<sequence length="102" mass="12042">MHLVQILLPAFGNDGTPMPRERFDRTRQELLDRFGGLTAYTRAPASGLWQEEDGRTMRDDVLVYEVMSEDLDRAWWADYRAALERRFEQIELVVRAQQVERL</sequence>
<reference evidence="1 2" key="1">
    <citation type="submission" date="2020-02" db="EMBL/GenBank/DDBJ databases">
        <authorList>
            <person name="Kim M.K."/>
        </authorList>
    </citation>
    <scope>NUCLEOTIDE SEQUENCE [LARGE SCALE GENOMIC DNA]</scope>
    <source>
        <strain evidence="1 2">17J57-3</strain>
    </source>
</reference>
<proteinExistence type="predicted"/>
<organism evidence="1 2">
    <name type="scientific">Noviherbaspirillum galbum</name>
    <dbReference type="NCBI Taxonomy" id="2709383"/>
    <lineage>
        <taxon>Bacteria</taxon>
        <taxon>Pseudomonadati</taxon>
        <taxon>Pseudomonadota</taxon>
        <taxon>Betaproteobacteria</taxon>
        <taxon>Burkholderiales</taxon>
        <taxon>Oxalobacteraceae</taxon>
        <taxon>Noviherbaspirillum</taxon>
    </lineage>
</organism>
<gene>
    <name evidence="1" type="ORF">G3574_08745</name>
</gene>
<dbReference type="AlphaFoldDB" id="A0A6B3SPE1"/>
<evidence type="ECO:0008006" key="3">
    <source>
        <dbReference type="Google" id="ProtNLM"/>
    </source>
</evidence>
<accession>A0A6B3SPE1</accession>
<protein>
    <recommendedName>
        <fullName evidence="3">DUF1330 domain-containing protein</fullName>
    </recommendedName>
</protein>
<keyword evidence="2" id="KW-1185">Reference proteome</keyword>
<name>A0A6B3SPE1_9BURK</name>
<evidence type="ECO:0000313" key="1">
    <source>
        <dbReference type="EMBL" id="NEX61165.1"/>
    </source>
</evidence>
<evidence type="ECO:0000313" key="2">
    <source>
        <dbReference type="Proteomes" id="UP000482155"/>
    </source>
</evidence>